<dbReference type="GO" id="GO:0005385">
    <property type="term" value="F:zinc ion transmembrane transporter activity"/>
    <property type="evidence" value="ECO:0007669"/>
    <property type="project" value="TreeGrafter"/>
</dbReference>
<organism evidence="16 17">
    <name type="scientific">Nyssa sinensis</name>
    <dbReference type="NCBI Taxonomy" id="561372"/>
    <lineage>
        <taxon>Eukaryota</taxon>
        <taxon>Viridiplantae</taxon>
        <taxon>Streptophyta</taxon>
        <taxon>Embryophyta</taxon>
        <taxon>Tracheophyta</taxon>
        <taxon>Spermatophyta</taxon>
        <taxon>Magnoliopsida</taxon>
        <taxon>eudicotyledons</taxon>
        <taxon>Gunneridae</taxon>
        <taxon>Pentapetalae</taxon>
        <taxon>asterids</taxon>
        <taxon>Cornales</taxon>
        <taxon>Nyssaceae</taxon>
        <taxon>Nyssa</taxon>
    </lineage>
</organism>
<dbReference type="OrthoDB" id="448280at2759"/>
<feature type="region of interest" description="Disordered" evidence="13">
    <location>
        <begin position="203"/>
        <end position="227"/>
    </location>
</feature>
<keyword evidence="7 12" id="KW-0863">Zinc-finger</keyword>
<dbReference type="InterPro" id="IPR013083">
    <property type="entry name" value="Znf_RING/FYVE/PHD"/>
</dbReference>
<feature type="transmembrane region" description="Helical" evidence="14">
    <location>
        <begin position="423"/>
        <end position="441"/>
    </location>
</feature>
<evidence type="ECO:0000256" key="4">
    <source>
        <dbReference type="ARBA" id="ARBA00022679"/>
    </source>
</evidence>
<dbReference type="EC" id="2.3.2.27" evidence="3"/>
<dbReference type="GO" id="GO:0061630">
    <property type="term" value="F:ubiquitin protein ligase activity"/>
    <property type="evidence" value="ECO:0007669"/>
    <property type="project" value="UniProtKB-EC"/>
</dbReference>
<dbReference type="InterPro" id="IPR010543">
    <property type="entry name" value="DUF1117"/>
</dbReference>
<dbReference type="AlphaFoldDB" id="A0A5J5BMH0"/>
<keyword evidence="8" id="KW-0833">Ubl conjugation pathway</keyword>
<keyword evidence="17" id="KW-1185">Reference proteome</keyword>
<dbReference type="PROSITE" id="PS50089">
    <property type="entry name" value="ZF_RING_2"/>
    <property type="match status" value="1"/>
</dbReference>
<dbReference type="EMBL" id="CM018034">
    <property type="protein sequence ID" value="KAA8543846.1"/>
    <property type="molecule type" value="Genomic_DNA"/>
</dbReference>
<evidence type="ECO:0000256" key="8">
    <source>
        <dbReference type="ARBA" id="ARBA00022786"/>
    </source>
</evidence>
<dbReference type="Pfam" id="PF13639">
    <property type="entry name" value="zf-RING_2"/>
    <property type="match status" value="1"/>
</dbReference>
<feature type="transmembrane region" description="Helical" evidence="14">
    <location>
        <begin position="361"/>
        <end position="383"/>
    </location>
</feature>
<evidence type="ECO:0000256" key="3">
    <source>
        <dbReference type="ARBA" id="ARBA00012483"/>
    </source>
</evidence>
<keyword evidence="11 14" id="KW-0472">Membrane</keyword>
<accession>A0A5J5BMH0</accession>
<feature type="transmembrane region" description="Helical" evidence="14">
    <location>
        <begin position="461"/>
        <end position="480"/>
    </location>
</feature>
<evidence type="ECO:0000256" key="14">
    <source>
        <dbReference type="SAM" id="Phobius"/>
    </source>
</evidence>
<dbReference type="Gene3D" id="3.30.40.10">
    <property type="entry name" value="Zinc/RING finger domain, C3HC4 (zinc finger)"/>
    <property type="match status" value="1"/>
</dbReference>
<feature type="transmembrane region" description="Helical" evidence="14">
    <location>
        <begin position="267"/>
        <end position="287"/>
    </location>
</feature>
<evidence type="ECO:0000256" key="5">
    <source>
        <dbReference type="ARBA" id="ARBA00022692"/>
    </source>
</evidence>
<feature type="compositionally biased region" description="Polar residues" evidence="13">
    <location>
        <begin position="104"/>
        <end position="120"/>
    </location>
</feature>
<feature type="transmembrane region" description="Helical" evidence="14">
    <location>
        <begin position="389"/>
        <end position="411"/>
    </location>
</feature>
<comment type="catalytic activity">
    <reaction evidence="1">
        <text>S-ubiquitinyl-[E2 ubiquitin-conjugating enzyme]-L-cysteine + [acceptor protein]-L-lysine = [E2 ubiquitin-conjugating enzyme]-L-cysteine + N(6)-ubiquitinyl-[acceptor protein]-L-lysine.</text>
        <dbReference type="EC" id="2.3.2.27"/>
    </reaction>
</comment>
<evidence type="ECO:0000313" key="16">
    <source>
        <dbReference type="EMBL" id="KAA8543846.1"/>
    </source>
</evidence>
<comment type="subcellular location">
    <subcellularLocation>
        <location evidence="2">Membrane</location>
        <topology evidence="2">Multi-pass membrane protein</topology>
    </subcellularLocation>
</comment>
<protein>
    <recommendedName>
        <fullName evidence="3">RING-type E3 ubiquitin transferase</fullName>
        <ecNumber evidence="3">2.3.2.27</ecNumber>
    </recommendedName>
</protein>
<dbReference type="Pfam" id="PF02535">
    <property type="entry name" value="Zip"/>
    <property type="match status" value="2"/>
</dbReference>
<dbReference type="SUPFAM" id="SSF57850">
    <property type="entry name" value="RING/U-box"/>
    <property type="match status" value="1"/>
</dbReference>
<dbReference type="InterPro" id="IPR001841">
    <property type="entry name" value="Znf_RING"/>
</dbReference>
<feature type="region of interest" description="Disordered" evidence="13">
    <location>
        <begin position="102"/>
        <end position="125"/>
    </location>
</feature>
<name>A0A5J5BMH0_9ASTE</name>
<dbReference type="CDD" id="cd16667">
    <property type="entry name" value="RING-H2_RNF126-like"/>
    <property type="match status" value="1"/>
</dbReference>
<gene>
    <name evidence="16" type="ORF">F0562_021977</name>
</gene>
<dbReference type="Proteomes" id="UP000325577">
    <property type="component" value="Linkage Group LG11"/>
</dbReference>
<keyword evidence="4" id="KW-0808">Transferase</keyword>
<keyword evidence="10 14" id="KW-1133">Transmembrane helix</keyword>
<dbReference type="FunFam" id="3.30.40.10:FF:000022">
    <property type="entry name" value="E3 ubiquitin-protein ligase RING1-like"/>
    <property type="match status" value="1"/>
</dbReference>
<proteinExistence type="predicted"/>
<feature type="domain" description="RING-type" evidence="15">
    <location>
        <begin position="57"/>
        <end position="98"/>
    </location>
</feature>
<dbReference type="PANTHER" id="PTHR11040:SF140">
    <property type="entry name" value="ZRT (ZRT), IRT- (IRT-) LIKE PROTEIN TRANSPORTER"/>
    <property type="match status" value="1"/>
</dbReference>
<feature type="compositionally biased region" description="Low complexity" evidence="13">
    <location>
        <begin position="203"/>
        <end position="216"/>
    </location>
</feature>
<evidence type="ECO:0000256" key="6">
    <source>
        <dbReference type="ARBA" id="ARBA00022723"/>
    </source>
</evidence>
<evidence type="ECO:0000256" key="9">
    <source>
        <dbReference type="ARBA" id="ARBA00022833"/>
    </source>
</evidence>
<dbReference type="InterPro" id="IPR003689">
    <property type="entry name" value="ZIP"/>
</dbReference>
<evidence type="ECO:0000256" key="12">
    <source>
        <dbReference type="PROSITE-ProRule" id="PRU00175"/>
    </source>
</evidence>
<dbReference type="GO" id="GO:0008270">
    <property type="term" value="F:zinc ion binding"/>
    <property type="evidence" value="ECO:0007669"/>
    <property type="project" value="UniProtKB-KW"/>
</dbReference>
<evidence type="ECO:0000256" key="13">
    <source>
        <dbReference type="SAM" id="MobiDB-lite"/>
    </source>
</evidence>
<keyword evidence="9" id="KW-0862">Zinc</keyword>
<dbReference type="Pfam" id="PF06547">
    <property type="entry name" value="DUF1117"/>
    <property type="match status" value="1"/>
</dbReference>
<evidence type="ECO:0000256" key="11">
    <source>
        <dbReference type="ARBA" id="ARBA00023136"/>
    </source>
</evidence>
<dbReference type="GO" id="GO:0016020">
    <property type="term" value="C:membrane"/>
    <property type="evidence" value="ECO:0007669"/>
    <property type="project" value="UniProtKB-SubCell"/>
</dbReference>
<evidence type="ECO:0000313" key="17">
    <source>
        <dbReference type="Proteomes" id="UP000325577"/>
    </source>
</evidence>
<keyword evidence="6" id="KW-0479">Metal-binding</keyword>
<feature type="compositionally biased region" description="Polar residues" evidence="13">
    <location>
        <begin position="217"/>
        <end position="227"/>
    </location>
</feature>
<feature type="transmembrane region" description="Helical" evidence="14">
    <location>
        <begin position="307"/>
        <end position="327"/>
    </location>
</feature>
<evidence type="ECO:0000256" key="1">
    <source>
        <dbReference type="ARBA" id="ARBA00000900"/>
    </source>
</evidence>
<sequence>MSEFLMGSGFERLLDQLSQIEINGFGRPEQPPASKAAVESMPTIEIDAVHVNTESHCAVCKDAFVLGTEAREMPCKHIYHSDCILPWLSLRNSCPVCRHELPSDASNTSESENRNQSQAPNDEETVGLTIWRLPGGGFAVGRLSGGRIAGERELPVVYTEMDGGFNNNGAPRRISWASRRSRTRESGLGRVVRNLFSFLGRFRSSSSHSSSSEPRSTITRSQSHSGSVFSRYMRRRNRGWVLDRQNEMPSTFAGGISPYFYRWNESFLLLGTQFAGGVFLGTSLMHFLSDSTSTFGDLTTKSYPFSFMLASAGYLLTMFGDCIVVFVTKGSESEAKVEVEEGRRSRGPCNRATKADAWRSLWTISLHKIFAAISMGIALLRMIPKRPFLATVAYSFAFAISSPVGVGIGIAIDATTQGNAADWVYAISMGLACGVFIYVAINHLIAKGFKPQAQCYFDTPFFKFIAVLIGVAIIAVVMIWD</sequence>
<keyword evidence="5 14" id="KW-0812">Transmembrane</keyword>
<dbReference type="PANTHER" id="PTHR11040">
    <property type="entry name" value="ZINC/IRON TRANSPORTER"/>
    <property type="match status" value="1"/>
</dbReference>
<evidence type="ECO:0000256" key="10">
    <source>
        <dbReference type="ARBA" id="ARBA00022989"/>
    </source>
</evidence>
<evidence type="ECO:0000259" key="15">
    <source>
        <dbReference type="PROSITE" id="PS50089"/>
    </source>
</evidence>
<dbReference type="SMART" id="SM00184">
    <property type="entry name" value="RING"/>
    <property type="match status" value="1"/>
</dbReference>
<evidence type="ECO:0000256" key="7">
    <source>
        <dbReference type="ARBA" id="ARBA00022771"/>
    </source>
</evidence>
<reference evidence="16 17" key="1">
    <citation type="submission" date="2019-09" db="EMBL/GenBank/DDBJ databases">
        <title>A chromosome-level genome assembly of the Chinese tupelo Nyssa sinensis.</title>
        <authorList>
            <person name="Yang X."/>
            <person name="Kang M."/>
            <person name="Yang Y."/>
            <person name="Xiong H."/>
            <person name="Wang M."/>
            <person name="Zhang Z."/>
            <person name="Wang Z."/>
            <person name="Wu H."/>
            <person name="Ma T."/>
            <person name="Liu J."/>
            <person name="Xi Z."/>
        </authorList>
    </citation>
    <scope>NUCLEOTIDE SEQUENCE [LARGE SCALE GENOMIC DNA]</scope>
    <source>
        <strain evidence="16">J267</strain>
        <tissue evidence="16">Leaf</tissue>
    </source>
</reference>
<evidence type="ECO:0000256" key="2">
    <source>
        <dbReference type="ARBA" id="ARBA00004141"/>
    </source>
</evidence>